<evidence type="ECO:0000256" key="3">
    <source>
        <dbReference type="ARBA" id="ARBA00022475"/>
    </source>
</evidence>
<feature type="transmembrane region" description="Helical" evidence="7">
    <location>
        <begin position="132"/>
        <end position="152"/>
    </location>
</feature>
<evidence type="ECO:0000256" key="6">
    <source>
        <dbReference type="ARBA" id="ARBA00023136"/>
    </source>
</evidence>
<evidence type="ECO:0000313" key="10">
    <source>
        <dbReference type="Proteomes" id="UP000193083"/>
    </source>
</evidence>
<keyword evidence="3" id="KW-1003">Cell membrane</keyword>
<comment type="function">
    <text evidence="7">Part of the tripartite ATP-independent periplasmic (TRAP) transport system.</text>
</comment>
<keyword evidence="5 7" id="KW-1133">Transmembrane helix</keyword>
<keyword evidence="6 7" id="KW-0472">Membrane</keyword>
<dbReference type="RefSeq" id="WP_085466222.1">
    <property type="nucleotide sequence ID" value="NZ_FXBL01000004.1"/>
</dbReference>
<evidence type="ECO:0000256" key="7">
    <source>
        <dbReference type="RuleBase" id="RU369079"/>
    </source>
</evidence>
<dbReference type="AlphaFoldDB" id="A0A1X7PJJ7"/>
<evidence type="ECO:0000256" key="2">
    <source>
        <dbReference type="ARBA" id="ARBA00022448"/>
    </source>
</evidence>
<protein>
    <recommendedName>
        <fullName evidence="7">TRAP transporter small permease protein</fullName>
    </recommendedName>
</protein>
<evidence type="ECO:0000256" key="5">
    <source>
        <dbReference type="ARBA" id="ARBA00022989"/>
    </source>
</evidence>
<name>A0A1X7PJJ7_9HYPH</name>
<keyword evidence="2 7" id="KW-0813">Transport</keyword>
<reference evidence="9 10" key="1">
    <citation type="submission" date="2017-04" db="EMBL/GenBank/DDBJ databases">
        <authorList>
            <person name="Afonso C.L."/>
            <person name="Miller P.J."/>
            <person name="Scott M.A."/>
            <person name="Spackman E."/>
            <person name="Goraichik I."/>
            <person name="Dimitrov K.M."/>
            <person name="Suarez D.L."/>
            <person name="Swayne D.E."/>
        </authorList>
    </citation>
    <scope>NUCLEOTIDE SEQUENCE [LARGE SCALE GENOMIC DNA]</scope>
    <source>
        <strain evidence="9 10">B5P</strain>
    </source>
</reference>
<feature type="transmembrane region" description="Helical" evidence="7">
    <location>
        <begin position="12"/>
        <end position="39"/>
    </location>
</feature>
<feature type="domain" description="Tripartite ATP-independent periplasmic transporters DctQ component" evidence="8">
    <location>
        <begin position="26"/>
        <end position="161"/>
    </location>
</feature>
<gene>
    <name evidence="9" type="ORF">SAMN02982922_4543</name>
</gene>
<dbReference type="InterPro" id="IPR055348">
    <property type="entry name" value="DctQ"/>
</dbReference>
<organism evidence="9 10">
    <name type="scientific">Mesorhizobium australicum</name>
    <dbReference type="NCBI Taxonomy" id="536018"/>
    <lineage>
        <taxon>Bacteria</taxon>
        <taxon>Pseudomonadati</taxon>
        <taxon>Pseudomonadota</taxon>
        <taxon>Alphaproteobacteria</taxon>
        <taxon>Hyphomicrobiales</taxon>
        <taxon>Phyllobacteriaceae</taxon>
        <taxon>Mesorhizobium</taxon>
    </lineage>
</organism>
<keyword evidence="4 7" id="KW-0812">Transmembrane</keyword>
<proteinExistence type="inferred from homology"/>
<comment type="similarity">
    <text evidence="7">Belongs to the TRAP transporter small permease family.</text>
</comment>
<comment type="subunit">
    <text evidence="7">The complex comprises the extracytoplasmic solute receptor protein and the two transmembrane proteins.</text>
</comment>
<accession>A0A1X7PJJ7</accession>
<evidence type="ECO:0000256" key="1">
    <source>
        <dbReference type="ARBA" id="ARBA00004651"/>
    </source>
</evidence>
<dbReference type="GO" id="GO:0022857">
    <property type="term" value="F:transmembrane transporter activity"/>
    <property type="evidence" value="ECO:0007669"/>
    <property type="project" value="UniProtKB-UniRule"/>
</dbReference>
<dbReference type="EMBL" id="FXBL01000004">
    <property type="protein sequence ID" value="SMH51845.1"/>
    <property type="molecule type" value="Genomic_DNA"/>
</dbReference>
<dbReference type="GO" id="GO:0005886">
    <property type="term" value="C:plasma membrane"/>
    <property type="evidence" value="ECO:0007669"/>
    <property type="project" value="UniProtKB-SubCell"/>
</dbReference>
<evidence type="ECO:0000313" key="9">
    <source>
        <dbReference type="EMBL" id="SMH51845.1"/>
    </source>
</evidence>
<feature type="transmembrane region" description="Helical" evidence="7">
    <location>
        <begin position="90"/>
        <end position="112"/>
    </location>
</feature>
<evidence type="ECO:0000256" key="4">
    <source>
        <dbReference type="ARBA" id="ARBA00022692"/>
    </source>
</evidence>
<keyword evidence="7" id="KW-0997">Cell inner membrane</keyword>
<keyword evidence="10" id="KW-1185">Reference proteome</keyword>
<dbReference type="OrthoDB" id="7866619at2"/>
<sequence length="181" mass="20671">MRFWRAIWAFEWGLAAVGAGSMLFIMMMVTVISVAGRYFLQMDLIPGAYNIVERILFPLLVFWAMPIAHRDGLFPRLETFADAQPPRRRALIAAVAMIVEIAVYAVFMWFILRFVWGSIVQNRTMQIGTNFLPLWPILVMMPLAFGLMILEMSRLLYRDMRRLLGLPVSGEAEVHDGSSAV</sequence>
<comment type="subcellular location">
    <subcellularLocation>
        <location evidence="7">Cell inner membrane</location>
        <topology evidence="7">Multi-pass membrane protein</topology>
    </subcellularLocation>
    <subcellularLocation>
        <location evidence="1">Cell membrane</location>
        <topology evidence="1">Multi-pass membrane protein</topology>
    </subcellularLocation>
</comment>
<dbReference type="Pfam" id="PF04290">
    <property type="entry name" value="DctQ"/>
    <property type="match status" value="1"/>
</dbReference>
<dbReference type="Proteomes" id="UP000193083">
    <property type="component" value="Unassembled WGS sequence"/>
</dbReference>
<feature type="transmembrane region" description="Helical" evidence="7">
    <location>
        <begin position="51"/>
        <end position="69"/>
    </location>
</feature>
<evidence type="ECO:0000259" key="8">
    <source>
        <dbReference type="Pfam" id="PF04290"/>
    </source>
</evidence>